<keyword evidence="10" id="KW-1185">Reference proteome</keyword>
<protein>
    <submittedName>
        <fullName evidence="9">Acetyltransferase</fullName>
    </submittedName>
</protein>
<dbReference type="SUPFAM" id="SSF51161">
    <property type="entry name" value="Trimeric LpxA-like enzymes"/>
    <property type="match status" value="1"/>
</dbReference>
<keyword evidence="6" id="KW-0457">Lysine biosynthesis</keyword>
<reference evidence="10" key="1">
    <citation type="journal article" date="2019" name="Int. J. Syst. Evol. Microbiol.">
        <title>The Global Catalogue of Microorganisms (GCM) 10K type strain sequencing project: providing services to taxonomists for standard genome sequencing and annotation.</title>
        <authorList>
            <consortium name="The Broad Institute Genomics Platform"/>
            <consortium name="The Broad Institute Genome Sequencing Center for Infectious Disease"/>
            <person name="Wu L."/>
            <person name="Ma J."/>
        </authorList>
    </citation>
    <scope>NUCLEOTIDE SEQUENCE [LARGE SCALE GENOMIC DNA]</scope>
    <source>
        <strain evidence="10">CCUG 56752</strain>
    </source>
</reference>
<dbReference type="InterPro" id="IPR050179">
    <property type="entry name" value="Trans_hexapeptide_repeat"/>
</dbReference>
<evidence type="ECO:0000313" key="10">
    <source>
        <dbReference type="Proteomes" id="UP001597049"/>
    </source>
</evidence>
<evidence type="ECO:0000256" key="6">
    <source>
        <dbReference type="ARBA" id="ARBA00023154"/>
    </source>
</evidence>
<dbReference type="RefSeq" id="WP_379658640.1">
    <property type="nucleotide sequence ID" value="NZ_JBHTIV010000022.1"/>
</dbReference>
<organism evidence="9 10">
    <name type="scientific">Psychroflexus salinarum</name>
    <dbReference type="NCBI Taxonomy" id="546024"/>
    <lineage>
        <taxon>Bacteria</taxon>
        <taxon>Pseudomonadati</taxon>
        <taxon>Bacteroidota</taxon>
        <taxon>Flavobacteriia</taxon>
        <taxon>Flavobacteriales</taxon>
        <taxon>Flavobacteriaceae</taxon>
        <taxon>Psychroflexus</taxon>
    </lineage>
</organism>
<dbReference type="Proteomes" id="UP001597049">
    <property type="component" value="Unassembled WGS sequence"/>
</dbReference>
<evidence type="ECO:0000256" key="5">
    <source>
        <dbReference type="ARBA" id="ARBA00022915"/>
    </source>
</evidence>
<dbReference type="CDD" id="cd03360">
    <property type="entry name" value="LbH_AT_putative"/>
    <property type="match status" value="1"/>
</dbReference>
<dbReference type="PANTHER" id="PTHR43300">
    <property type="entry name" value="ACETYLTRANSFERASE"/>
    <property type="match status" value="1"/>
</dbReference>
<accession>A0ABW3GUM0</accession>
<evidence type="ECO:0000256" key="3">
    <source>
        <dbReference type="ARBA" id="ARBA00022679"/>
    </source>
</evidence>
<dbReference type="InterPro" id="IPR041561">
    <property type="entry name" value="PglD_N"/>
</dbReference>
<keyword evidence="4" id="KW-0677">Repeat</keyword>
<evidence type="ECO:0000313" key="9">
    <source>
        <dbReference type="EMBL" id="MFD0933338.1"/>
    </source>
</evidence>
<dbReference type="PROSITE" id="PS00101">
    <property type="entry name" value="HEXAPEP_TRANSFERASES"/>
    <property type="match status" value="1"/>
</dbReference>
<dbReference type="NCBIfam" id="TIGR03570">
    <property type="entry name" value="NeuD_NnaD"/>
    <property type="match status" value="1"/>
</dbReference>
<dbReference type="InterPro" id="IPR020019">
    <property type="entry name" value="AcTrfase_PglD-like"/>
</dbReference>
<gene>
    <name evidence="9" type="ORF">ACFQ0R_12080</name>
</gene>
<dbReference type="Pfam" id="PF00132">
    <property type="entry name" value="Hexapep"/>
    <property type="match status" value="1"/>
</dbReference>
<dbReference type="InterPro" id="IPR018357">
    <property type="entry name" value="Hexapep_transf_CS"/>
</dbReference>
<dbReference type="PANTHER" id="PTHR43300:SF10">
    <property type="entry name" value="2,3,4,5-TETRAHYDROPYRIDINE-2,6-DICARBOXYLATE N-ACETYLTRANSFERASE"/>
    <property type="match status" value="1"/>
</dbReference>
<dbReference type="Pfam" id="PF17836">
    <property type="entry name" value="PglD_N"/>
    <property type="match status" value="1"/>
</dbReference>
<dbReference type="InterPro" id="IPR011004">
    <property type="entry name" value="Trimer_LpxA-like_sf"/>
</dbReference>
<dbReference type="InterPro" id="IPR001451">
    <property type="entry name" value="Hexapep"/>
</dbReference>
<evidence type="ECO:0000256" key="2">
    <source>
        <dbReference type="ARBA" id="ARBA00022605"/>
    </source>
</evidence>
<feature type="domain" description="PglD N-terminal" evidence="8">
    <location>
        <begin position="2"/>
        <end position="79"/>
    </location>
</feature>
<keyword evidence="7" id="KW-0012">Acyltransferase</keyword>
<keyword evidence="3" id="KW-0808">Transferase</keyword>
<evidence type="ECO:0000256" key="4">
    <source>
        <dbReference type="ARBA" id="ARBA00022737"/>
    </source>
</evidence>
<dbReference type="Gene3D" id="3.40.50.20">
    <property type="match status" value="1"/>
</dbReference>
<comment type="similarity">
    <text evidence="1">Belongs to the transferase hexapeptide repeat family.</text>
</comment>
<comment type="caution">
    <text evidence="9">The sequence shown here is derived from an EMBL/GenBank/DDBJ whole genome shotgun (WGS) entry which is preliminary data.</text>
</comment>
<proteinExistence type="inferred from homology"/>
<name>A0ABW3GUM0_9FLAO</name>
<dbReference type="EMBL" id="JBHTIV010000022">
    <property type="protein sequence ID" value="MFD0933338.1"/>
    <property type="molecule type" value="Genomic_DNA"/>
</dbReference>
<keyword evidence="5" id="KW-0220">Diaminopimelate biosynthesis</keyword>
<sequence length="208" mass="22651">MIVVGAKGLAKEILQILEENDEVENLAFFDDVNLDMPKKLYDIYPILKTDREIKDHFEVDQRFILGLGKPKLRKVLCERFEKLGGQLTSVNDKSVTKGNHVCIDKGCTLMAGAKLSNGVKIGKGVLVYYDCIITHDVEIGDFVELSPGCKLLGHVKIEDEVQVGAGAVILPKVIIGKGAIIGAGAIVTKDVRPNTIVLGNPARELSKE</sequence>
<evidence type="ECO:0000259" key="8">
    <source>
        <dbReference type="Pfam" id="PF17836"/>
    </source>
</evidence>
<evidence type="ECO:0000256" key="7">
    <source>
        <dbReference type="ARBA" id="ARBA00023315"/>
    </source>
</evidence>
<evidence type="ECO:0000256" key="1">
    <source>
        <dbReference type="ARBA" id="ARBA00007274"/>
    </source>
</evidence>
<dbReference type="Gene3D" id="2.160.10.10">
    <property type="entry name" value="Hexapeptide repeat proteins"/>
    <property type="match status" value="1"/>
</dbReference>
<keyword evidence="2" id="KW-0028">Amino-acid biosynthesis</keyword>